<dbReference type="RefSeq" id="XP_002682468.1">
    <property type="nucleotide sequence ID" value="XM_002682422.1"/>
</dbReference>
<feature type="domain" description="RGS" evidence="1">
    <location>
        <begin position="125"/>
        <end position="235"/>
    </location>
</feature>
<proteinExistence type="predicted"/>
<dbReference type="InterPro" id="IPR016137">
    <property type="entry name" value="RGS"/>
</dbReference>
<dbReference type="OrthoDB" id="196547at2759"/>
<reference evidence="2 3" key="1">
    <citation type="journal article" date="2010" name="Cell">
        <title>The genome of Naegleria gruberi illuminates early eukaryotic versatility.</title>
        <authorList>
            <person name="Fritz-Laylin L.K."/>
            <person name="Prochnik S.E."/>
            <person name="Ginger M.L."/>
            <person name="Dacks J.B."/>
            <person name="Carpenter M.L."/>
            <person name="Field M.C."/>
            <person name="Kuo A."/>
            <person name="Paredez A."/>
            <person name="Chapman J."/>
            <person name="Pham J."/>
            <person name="Shu S."/>
            <person name="Neupane R."/>
            <person name="Cipriano M."/>
            <person name="Mancuso J."/>
            <person name="Tu H."/>
            <person name="Salamov A."/>
            <person name="Lindquist E."/>
            <person name="Shapiro H."/>
            <person name="Lucas S."/>
            <person name="Grigoriev I.V."/>
            <person name="Cande W.Z."/>
            <person name="Fulton C."/>
            <person name="Rokhsar D.S."/>
            <person name="Dawson S.C."/>
        </authorList>
    </citation>
    <scope>NUCLEOTIDE SEQUENCE [LARGE SCALE GENOMIC DNA]</scope>
    <source>
        <strain evidence="2 3">NEG-M</strain>
    </source>
</reference>
<evidence type="ECO:0000313" key="3">
    <source>
        <dbReference type="Proteomes" id="UP000006671"/>
    </source>
</evidence>
<dbReference type="Pfam" id="PF00615">
    <property type="entry name" value="RGS"/>
    <property type="match status" value="1"/>
</dbReference>
<dbReference type="InterPro" id="IPR044926">
    <property type="entry name" value="RGS_subdomain_2"/>
</dbReference>
<dbReference type="InterPro" id="IPR036305">
    <property type="entry name" value="RGS_sf"/>
</dbReference>
<dbReference type="OMA" id="CITGREI"/>
<dbReference type="Proteomes" id="UP000006671">
    <property type="component" value="Unassembled WGS sequence"/>
</dbReference>
<dbReference type="AlphaFoldDB" id="D2V0I1"/>
<dbReference type="VEuPathDB" id="AmoebaDB:NAEGRDRAFT_62303"/>
<organism evidence="3">
    <name type="scientific">Naegleria gruberi</name>
    <name type="common">Amoeba</name>
    <dbReference type="NCBI Taxonomy" id="5762"/>
    <lineage>
        <taxon>Eukaryota</taxon>
        <taxon>Discoba</taxon>
        <taxon>Heterolobosea</taxon>
        <taxon>Tetramitia</taxon>
        <taxon>Eutetramitia</taxon>
        <taxon>Vahlkampfiidae</taxon>
        <taxon>Naegleria</taxon>
    </lineage>
</organism>
<dbReference type="PROSITE" id="PS50132">
    <property type="entry name" value="RGS"/>
    <property type="match status" value="1"/>
</dbReference>
<accession>D2V0I1</accession>
<evidence type="ECO:0000313" key="2">
    <source>
        <dbReference type="EMBL" id="EFC49724.1"/>
    </source>
</evidence>
<dbReference type="Gene3D" id="1.10.167.10">
    <property type="entry name" value="Regulator of G-protein Signalling 4, domain 2"/>
    <property type="match status" value="1"/>
</dbReference>
<keyword evidence="3" id="KW-1185">Reference proteome</keyword>
<dbReference type="InParanoid" id="D2V0I1"/>
<dbReference type="KEGG" id="ngr:NAEGRDRAFT_62303"/>
<dbReference type="SUPFAM" id="SSF48097">
    <property type="entry name" value="Regulator of G-protein signaling, RGS"/>
    <property type="match status" value="1"/>
</dbReference>
<name>D2V0I1_NAEGR</name>
<dbReference type="GeneID" id="8862793"/>
<sequence length="235" mass="27556">MPSKRLLVSTILTHRGGMVDITSILPTLDIQKELADSRGSAVLLHDDTCITGREINAINKLGQEMKVRISMSFSKCTYDLTSVVKAESEMSTVIVILIHHLTIKNMLKELKEKEVMYYKLQDKINFKEIFHNIDKRNNFKDFCAKEMNEWILFLEDVSYYKSLKKIQDRVKLQTEIYSQFIKNGSNKQLNMSKEELQVHSFNIQRLLGEIDLFDELENVVIQNLLFDVFKRWQEQ</sequence>
<protein>
    <submittedName>
        <fullName evidence="2">Predicted protein</fullName>
    </submittedName>
</protein>
<gene>
    <name evidence="2" type="ORF">NAEGRDRAFT_62303</name>
</gene>
<evidence type="ECO:0000259" key="1">
    <source>
        <dbReference type="PROSITE" id="PS50132"/>
    </source>
</evidence>
<dbReference type="EMBL" id="GG738847">
    <property type="protein sequence ID" value="EFC49724.1"/>
    <property type="molecule type" value="Genomic_DNA"/>
</dbReference>